<gene>
    <name evidence="9 10" type="primary">fabZ</name>
    <name evidence="10" type="ORF">GJ668_02550</name>
</gene>
<evidence type="ECO:0000256" key="3">
    <source>
        <dbReference type="ARBA" id="ARBA00022490"/>
    </source>
</evidence>
<dbReference type="GO" id="GO:0005737">
    <property type="term" value="C:cytoplasm"/>
    <property type="evidence" value="ECO:0007669"/>
    <property type="project" value="UniProtKB-SubCell"/>
</dbReference>
<proteinExistence type="inferred from homology"/>
<evidence type="ECO:0000256" key="6">
    <source>
        <dbReference type="ARBA" id="ARBA00023098"/>
    </source>
</evidence>
<evidence type="ECO:0000256" key="2">
    <source>
        <dbReference type="ARBA" id="ARBA00009174"/>
    </source>
</evidence>
<dbReference type="SUPFAM" id="SSF54637">
    <property type="entry name" value="Thioesterase/thiol ester dehydrase-isomerase"/>
    <property type="match status" value="1"/>
</dbReference>
<dbReference type="GO" id="GO:0016020">
    <property type="term" value="C:membrane"/>
    <property type="evidence" value="ECO:0007669"/>
    <property type="project" value="GOC"/>
</dbReference>
<dbReference type="NCBIfam" id="NF000582">
    <property type="entry name" value="PRK00006.1"/>
    <property type="match status" value="1"/>
</dbReference>
<protein>
    <recommendedName>
        <fullName evidence="9">3-hydroxyacyl-[acyl-carrier-protein] dehydratase FabZ</fullName>
        <ecNumber evidence="9">4.2.1.59</ecNumber>
    </recommendedName>
    <alternativeName>
        <fullName evidence="9">(3R)-hydroxymyristoyl-[acyl-carrier-protein] dehydratase</fullName>
        <shortName evidence="9">(3R)-hydroxymyristoyl-ACP dehydrase</shortName>
    </alternativeName>
    <alternativeName>
        <fullName evidence="9">Beta-hydroxyacyl-ACP dehydratase</fullName>
    </alternativeName>
</protein>
<evidence type="ECO:0000256" key="5">
    <source>
        <dbReference type="ARBA" id="ARBA00022556"/>
    </source>
</evidence>
<accession>A0A6N8E8U3</accession>
<keyword evidence="7 9" id="KW-0456">Lyase</keyword>
<comment type="subcellular location">
    <subcellularLocation>
        <location evidence="1 9">Cytoplasm</location>
    </subcellularLocation>
</comment>
<evidence type="ECO:0000313" key="11">
    <source>
        <dbReference type="Proteomes" id="UP000434044"/>
    </source>
</evidence>
<comment type="catalytic activity">
    <reaction evidence="9">
        <text>a (3R)-hydroxyacyl-[ACP] = a (2E)-enoyl-[ACP] + H2O</text>
        <dbReference type="Rhea" id="RHEA:13097"/>
        <dbReference type="Rhea" id="RHEA-COMP:9925"/>
        <dbReference type="Rhea" id="RHEA-COMP:9945"/>
        <dbReference type="ChEBI" id="CHEBI:15377"/>
        <dbReference type="ChEBI" id="CHEBI:78784"/>
        <dbReference type="ChEBI" id="CHEBI:78827"/>
        <dbReference type="EC" id="4.2.1.59"/>
    </reaction>
</comment>
<dbReference type="Proteomes" id="UP000434044">
    <property type="component" value="Unassembled WGS sequence"/>
</dbReference>
<comment type="caution">
    <text evidence="10">The sequence shown here is derived from an EMBL/GenBank/DDBJ whole genome shotgun (WGS) entry which is preliminary data.</text>
</comment>
<dbReference type="InterPro" id="IPR029069">
    <property type="entry name" value="HotDog_dom_sf"/>
</dbReference>
<dbReference type="FunFam" id="3.10.129.10:FF:000001">
    <property type="entry name" value="3-hydroxyacyl-[acyl-carrier-protein] dehydratase FabZ"/>
    <property type="match status" value="1"/>
</dbReference>
<evidence type="ECO:0000256" key="8">
    <source>
        <dbReference type="ARBA" id="ARBA00025049"/>
    </source>
</evidence>
<keyword evidence="11" id="KW-1185">Reference proteome</keyword>
<dbReference type="InterPro" id="IPR010084">
    <property type="entry name" value="FabZ"/>
</dbReference>
<dbReference type="PANTHER" id="PTHR30272">
    <property type="entry name" value="3-HYDROXYACYL-[ACYL-CARRIER-PROTEIN] DEHYDRATASE"/>
    <property type="match status" value="1"/>
</dbReference>
<keyword evidence="4 9" id="KW-0444">Lipid biosynthesis</keyword>
<dbReference type="GO" id="GO:0009245">
    <property type="term" value="P:lipid A biosynthetic process"/>
    <property type="evidence" value="ECO:0007669"/>
    <property type="project" value="UniProtKB-UniRule"/>
</dbReference>
<sequence length="170" mass="19130">MDGSDPNPRDSERHAGRSEDVVSTMDINKVLSLLPHRYPFLLVDKVIDYRVNEYLTALKNVSFNEPFFTGHFPVRPVMPGVLIVEAMAQATGLLAMASRPDLVGEKSLYYFVGIDKARFKRPVEPGDQLIMEVRLGPVRRGIWKFDGEARVDDKVVATAEIMCTARDYDA</sequence>
<keyword evidence="5 9" id="KW-0441">Lipid A biosynthesis</keyword>
<dbReference type="GO" id="GO:0006633">
    <property type="term" value="P:fatty acid biosynthetic process"/>
    <property type="evidence" value="ECO:0007669"/>
    <property type="project" value="UniProtKB-UniRule"/>
</dbReference>
<dbReference type="CDD" id="cd01288">
    <property type="entry name" value="FabZ"/>
    <property type="match status" value="1"/>
</dbReference>
<feature type="active site" evidence="9">
    <location>
        <position position="71"/>
    </location>
</feature>
<evidence type="ECO:0000313" key="10">
    <source>
        <dbReference type="EMBL" id="MTW19971.1"/>
    </source>
</evidence>
<dbReference type="EC" id="4.2.1.59" evidence="9"/>
<dbReference type="Pfam" id="PF07977">
    <property type="entry name" value="FabA"/>
    <property type="match status" value="1"/>
</dbReference>
<dbReference type="NCBIfam" id="TIGR01750">
    <property type="entry name" value="fabZ"/>
    <property type="match status" value="1"/>
</dbReference>
<evidence type="ECO:0000256" key="4">
    <source>
        <dbReference type="ARBA" id="ARBA00022516"/>
    </source>
</evidence>
<keyword evidence="3 9" id="KW-0963">Cytoplasm</keyword>
<dbReference type="AlphaFoldDB" id="A0A6N8E8U3"/>
<dbReference type="GO" id="GO:0019171">
    <property type="term" value="F:(3R)-hydroxyacyl-[acyl-carrier-protein] dehydratase activity"/>
    <property type="evidence" value="ECO:0007669"/>
    <property type="project" value="UniProtKB-EC"/>
</dbReference>
<evidence type="ECO:0000256" key="7">
    <source>
        <dbReference type="ARBA" id="ARBA00023239"/>
    </source>
</evidence>
<comment type="similarity">
    <text evidence="2 9">Belongs to the thioester dehydratase family. FabZ subfamily.</text>
</comment>
<organism evidence="10 11">
    <name type="scientific">Allochromatium palmeri</name>
    <dbReference type="NCBI Taxonomy" id="231048"/>
    <lineage>
        <taxon>Bacteria</taxon>
        <taxon>Pseudomonadati</taxon>
        <taxon>Pseudomonadota</taxon>
        <taxon>Gammaproteobacteria</taxon>
        <taxon>Chromatiales</taxon>
        <taxon>Chromatiaceae</taxon>
        <taxon>Allochromatium</taxon>
    </lineage>
</organism>
<dbReference type="HAMAP" id="MF_00406">
    <property type="entry name" value="FabZ"/>
    <property type="match status" value="1"/>
</dbReference>
<keyword evidence="6 9" id="KW-0443">Lipid metabolism</keyword>
<dbReference type="InterPro" id="IPR013114">
    <property type="entry name" value="FabA_FabZ"/>
</dbReference>
<comment type="function">
    <text evidence="8 9">Involved in unsaturated fatty acids biosynthesis. Catalyzes the dehydration of short chain beta-hydroxyacyl-ACPs and long chain saturated and unsaturated beta-hydroxyacyl-ACPs.</text>
</comment>
<dbReference type="PANTHER" id="PTHR30272:SF1">
    <property type="entry name" value="3-HYDROXYACYL-[ACYL-CARRIER-PROTEIN] DEHYDRATASE"/>
    <property type="match status" value="1"/>
</dbReference>
<dbReference type="EMBL" id="WNKT01000003">
    <property type="protein sequence ID" value="MTW19971.1"/>
    <property type="molecule type" value="Genomic_DNA"/>
</dbReference>
<dbReference type="Gene3D" id="3.10.129.10">
    <property type="entry name" value="Hotdog Thioesterase"/>
    <property type="match status" value="1"/>
</dbReference>
<name>A0A6N8E8U3_9GAMM</name>
<evidence type="ECO:0000256" key="1">
    <source>
        <dbReference type="ARBA" id="ARBA00004496"/>
    </source>
</evidence>
<dbReference type="OrthoDB" id="9772788at2"/>
<dbReference type="RefSeq" id="WP_155448546.1">
    <property type="nucleotide sequence ID" value="NZ_WNKT01000003.1"/>
</dbReference>
<evidence type="ECO:0000256" key="9">
    <source>
        <dbReference type="HAMAP-Rule" id="MF_00406"/>
    </source>
</evidence>
<reference evidence="10 11" key="1">
    <citation type="submission" date="2019-11" db="EMBL/GenBank/DDBJ databases">
        <title>Whole-genome sequence of the anaerobic purple sulfur bacterium Allochromatium palmeri DSM 15591.</title>
        <authorList>
            <person name="Kyndt J.A."/>
            <person name="Meyer T.E."/>
        </authorList>
    </citation>
    <scope>NUCLEOTIDE SEQUENCE [LARGE SCALE GENOMIC DNA]</scope>
    <source>
        <strain evidence="10 11">DSM 15591</strain>
    </source>
</reference>